<sequence length="226" mass="26224">MTEIIYPVWRQRLARSLHVNRSQVQSKYYQVASVCSNGAPKNRTMVFRGFLPDTQSLLSVTDIRSDKIEEWQGENQSRFEICWYFSDSREQYRLAGEVALISDSLEPSYESSVLGNQRKNSLLKQQWSNLSINAKQPFYSSSPKAPFDEDSILPIPEDRLGNQVNNEVNRNITQSNVADHDNDISNNFCVLVFIPYTVDYLDLKSKPQQRCLYDIQDDWKERVVNP</sequence>
<dbReference type="STRING" id="1129794.C427_3105"/>
<keyword evidence="3" id="KW-1185">Reference proteome</keyword>
<evidence type="ECO:0000259" key="1">
    <source>
        <dbReference type="Pfam" id="PF12766"/>
    </source>
</evidence>
<dbReference type="PANTHER" id="PTHR28243">
    <property type="entry name" value="AGL049CP"/>
    <property type="match status" value="1"/>
</dbReference>
<dbReference type="InterPro" id="IPR024624">
    <property type="entry name" value="Pyridox_Oxase_Alr4036_FMN-bd"/>
</dbReference>
<dbReference type="SUPFAM" id="SSF50475">
    <property type="entry name" value="FMN-binding split barrel"/>
    <property type="match status" value="1"/>
</dbReference>
<dbReference type="Gene3D" id="2.30.110.10">
    <property type="entry name" value="Electron Transport, Fmn-binding Protein, Chain A"/>
    <property type="match status" value="1"/>
</dbReference>
<dbReference type="PANTHER" id="PTHR28243:SF1">
    <property type="entry name" value="PYRIDOXAMINE 5'-PHOSPHATE OXIDASE ALR4036 FAMILY FMN-BINDING DOMAIN-CONTAINING PROTEIN"/>
    <property type="match status" value="1"/>
</dbReference>
<dbReference type="OrthoDB" id="5736591at2"/>
<dbReference type="PATRIC" id="fig|1129794.4.peg.3088"/>
<evidence type="ECO:0000313" key="2">
    <source>
        <dbReference type="EMBL" id="AGH45214.1"/>
    </source>
</evidence>
<dbReference type="Pfam" id="PF12766">
    <property type="entry name" value="Pyridox_oxase_2"/>
    <property type="match status" value="1"/>
</dbReference>
<dbReference type="eggNOG" id="COG5135">
    <property type="taxonomic scope" value="Bacteria"/>
</dbReference>
<dbReference type="InterPro" id="IPR012349">
    <property type="entry name" value="Split_barrel_FMN-bd"/>
</dbReference>
<dbReference type="KEGG" id="gps:C427_3105"/>
<organism evidence="2 3">
    <name type="scientific">Paraglaciecola psychrophila 170</name>
    <dbReference type="NCBI Taxonomy" id="1129794"/>
    <lineage>
        <taxon>Bacteria</taxon>
        <taxon>Pseudomonadati</taxon>
        <taxon>Pseudomonadota</taxon>
        <taxon>Gammaproteobacteria</taxon>
        <taxon>Alteromonadales</taxon>
        <taxon>Alteromonadaceae</taxon>
        <taxon>Paraglaciecola</taxon>
    </lineage>
</organism>
<dbReference type="EMBL" id="CP003837">
    <property type="protein sequence ID" value="AGH45214.1"/>
    <property type="molecule type" value="Genomic_DNA"/>
</dbReference>
<dbReference type="RefSeq" id="WP_007641730.1">
    <property type="nucleotide sequence ID" value="NC_020514.1"/>
</dbReference>
<name>K6ZUI2_9ALTE</name>
<dbReference type="HOGENOM" id="CLU_058669_1_2_6"/>
<gene>
    <name evidence="2" type="ORF">C427_3105</name>
</gene>
<protein>
    <recommendedName>
        <fullName evidence="1">Pyridoxamine 5'-phosphate oxidase Alr4036 family FMN-binding domain-containing protein</fullName>
    </recommendedName>
</protein>
<reference evidence="2 3" key="1">
    <citation type="journal article" date="2013" name="Genome Announc.">
        <title>Complete Genome Sequence of Glaciecola psychrophila Strain 170T.</title>
        <authorList>
            <person name="Yin J."/>
            <person name="Chen J."/>
            <person name="Liu G."/>
            <person name="Yu Y."/>
            <person name="Song L."/>
            <person name="Wang X."/>
            <person name="Qu X."/>
        </authorList>
    </citation>
    <scope>NUCLEOTIDE SEQUENCE [LARGE SCALE GENOMIC DNA]</scope>
    <source>
        <strain evidence="2 3">170</strain>
    </source>
</reference>
<accession>K6ZUI2</accession>
<evidence type="ECO:0000313" key="3">
    <source>
        <dbReference type="Proteomes" id="UP000011864"/>
    </source>
</evidence>
<dbReference type="Proteomes" id="UP000011864">
    <property type="component" value="Chromosome"/>
</dbReference>
<dbReference type="GO" id="GO:0010181">
    <property type="term" value="F:FMN binding"/>
    <property type="evidence" value="ECO:0007669"/>
    <property type="project" value="InterPro"/>
</dbReference>
<feature type="domain" description="Pyridoxamine 5'-phosphate oxidase Alr4036 family FMN-binding" evidence="1">
    <location>
        <begin position="8"/>
        <end position="101"/>
    </location>
</feature>
<dbReference type="AlphaFoldDB" id="K6ZUI2"/>
<proteinExistence type="predicted"/>